<evidence type="ECO:0000256" key="1">
    <source>
        <dbReference type="ARBA" id="ARBA00022786"/>
    </source>
</evidence>
<dbReference type="GO" id="GO:0061630">
    <property type="term" value="F:ubiquitin protein ligase activity"/>
    <property type="evidence" value="ECO:0007669"/>
    <property type="project" value="UniProtKB-UniRule"/>
</dbReference>
<keyword evidence="1 2" id="KW-0833">Ubl conjugation pathway</keyword>
<reference evidence="4" key="1">
    <citation type="journal article" date="2021" name="bioRxiv">
        <title>Whole Genome Assembly and Annotation of Northern Wild Rice, Zizania palustris L., Supports a Whole Genome Duplication in the Zizania Genus.</title>
        <authorList>
            <person name="Haas M."/>
            <person name="Kono T."/>
            <person name="Macchietto M."/>
            <person name="Millas R."/>
            <person name="McGilp L."/>
            <person name="Shao M."/>
            <person name="Duquette J."/>
            <person name="Hirsch C.N."/>
            <person name="Kimball J."/>
        </authorList>
    </citation>
    <scope>NUCLEOTIDE SEQUENCE</scope>
    <source>
        <tissue evidence="4">Fresh leaf tissue</tissue>
    </source>
</reference>
<feature type="domain" description="U-box" evidence="3">
    <location>
        <begin position="62"/>
        <end position="132"/>
    </location>
</feature>
<name>A0A8J5V8H6_ZIZPA</name>
<evidence type="ECO:0000313" key="5">
    <source>
        <dbReference type="Proteomes" id="UP000729402"/>
    </source>
</evidence>
<evidence type="ECO:0000256" key="2">
    <source>
        <dbReference type="RuleBase" id="RU369093"/>
    </source>
</evidence>
<dbReference type="Proteomes" id="UP000729402">
    <property type="component" value="Unassembled WGS sequence"/>
</dbReference>
<keyword evidence="5" id="KW-1185">Reference proteome</keyword>
<dbReference type="OrthoDB" id="10064100at2759"/>
<dbReference type="PANTHER" id="PTHR22849:SF16">
    <property type="entry name" value="U-BOX DOMAIN-CONTAINING PROTEIN"/>
    <property type="match status" value="1"/>
</dbReference>
<organism evidence="4 5">
    <name type="scientific">Zizania palustris</name>
    <name type="common">Northern wild rice</name>
    <dbReference type="NCBI Taxonomy" id="103762"/>
    <lineage>
        <taxon>Eukaryota</taxon>
        <taxon>Viridiplantae</taxon>
        <taxon>Streptophyta</taxon>
        <taxon>Embryophyta</taxon>
        <taxon>Tracheophyta</taxon>
        <taxon>Spermatophyta</taxon>
        <taxon>Magnoliopsida</taxon>
        <taxon>Liliopsida</taxon>
        <taxon>Poales</taxon>
        <taxon>Poaceae</taxon>
        <taxon>BOP clade</taxon>
        <taxon>Oryzoideae</taxon>
        <taxon>Oryzeae</taxon>
        <taxon>Zizaniinae</taxon>
        <taxon>Zizania</taxon>
    </lineage>
</organism>
<dbReference type="InterPro" id="IPR058678">
    <property type="entry name" value="ARM_PUB"/>
</dbReference>
<comment type="pathway">
    <text evidence="2">Protein modification; protein ubiquitination.</text>
</comment>
<dbReference type="Pfam" id="PF25598">
    <property type="entry name" value="ARM_PUB"/>
    <property type="match status" value="1"/>
</dbReference>
<evidence type="ECO:0000313" key="4">
    <source>
        <dbReference type="EMBL" id="KAG8054270.1"/>
    </source>
</evidence>
<keyword evidence="2" id="KW-0808">Transferase</keyword>
<dbReference type="GO" id="GO:0016567">
    <property type="term" value="P:protein ubiquitination"/>
    <property type="evidence" value="ECO:0007669"/>
    <property type="project" value="UniProtKB-UniRule"/>
</dbReference>
<dbReference type="InterPro" id="IPR045185">
    <property type="entry name" value="PUB22/23/24-like"/>
</dbReference>
<protein>
    <recommendedName>
        <fullName evidence="2 3">U-box domain-containing protein</fullName>
        <ecNumber evidence="2">2.3.2.27</ecNumber>
    </recommendedName>
    <alternativeName>
        <fullName evidence="2">RING-type E3 ubiquitin transferase PUB</fullName>
    </alternativeName>
</protein>
<evidence type="ECO:0000259" key="3">
    <source>
        <dbReference type="Pfam" id="PF25598"/>
    </source>
</evidence>
<gene>
    <name evidence="4" type="ORF">GUJ93_ZPchr0001g30658</name>
</gene>
<sequence>MCDTLVGLVTSPISSQATKAALVTTYYLVSASDRAAVRFAELGAVPAVVELLVDADNVESARAHALVVPVLVKKMFRVSDMAMDFAVSALWRLCRASGAGAGACRAEALRVGAFQKLLLLLQVGCSGMTKEQGASK</sequence>
<reference evidence="4" key="2">
    <citation type="submission" date="2021-02" db="EMBL/GenBank/DDBJ databases">
        <authorList>
            <person name="Kimball J.A."/>
            <person name="Haas M.W."/>
            <person name="Macchietto M."/>
            <person name="Kono T."/>
            <person name="Duquette J."/>
            <person name="Shao M."/>
        </authorList>
    </citation>
    <scope>NUCLEOTIDE SEQUENCE</scope>
    <source>
        <tissue evidence="4">Fresh leaf tissue</tissue>
    </source>
</reference>
<dbReference type="PANTHER" id="PTHR22849">
    <property type="entry name" value="WDSAM1 PROTEIN"/>
    <property type="match status" value="1"/>
</dbReference>
<dbReference type="AlphaFoldDB" id="A0A8J5V8H6"/>
<comment type="catalytic activity">
    <reaction evidence="2">
        <text>S-ubiquitinyl-[E2 ubiquitin-conjugating enzyme]-L-cysteine + [acceptor protein]-L-lysine = [E2 ubiquitin-conjugating enzyme]-L-cysteine + N(6)-ubiquitinyl-[acceptor protein]-L-lysine.</text>
        <dbReference type="EC" id="2.3.2.27"/>
    </reaction>
</comment>
<dbReference type="EC" id="2.3.2.27" evidence="2"/>
<proteinExistence type="predicted"/>
<accession>A0A8J5V8H6</accession>
<comment type="function">
    <text evidence="2">Functions as an E3 ubiquitin ligase.</text>
</comment>
<dbReference type="EMBL" id="JAAALK010000288">
    <property type="protein sequence ID" value="KAG8054270.1"/>
    <property type="molecule type" value="Genomic_DNA"/>
</dbReference>
<comment type="caution">
    <text evidence="4">The sequence shown here is derived from an EMBL/GenBank/DDBJ whole genome shotgun (WGS) entry which is preliminary data.</text>
</comment>